<comment type="caution">
    <text evidence="2">The sequence shown here is derived from an EMBL/GenBank/DDBJ whole genome shotgun (WGS) entry which is preliminary data.</text>
</comment>
<dbReference type="Proteomes" id="UP000233551">
    <property type="component" value="Unassembled WGS sequence"/>
</dbReference>
<feature type="region of interest" description="Disordered" evidence="1">
    <location>
        <begin position="1"/>
        <end position="31"/>
    </location>
</feature>
<sequence length="137" mass="15018">MAVTDQPKASADKSSKSMQSEKEFLEEMPTSPFLPKTKECAAELAFLTNSMAFPSELRKSSAGTARNSVTGISDPEAEARRVETKQSARRVSNYLSVGGDSIIIDIVYTSSHGLMQVTLKGDYCKTDDFQPTYAFFL</sequence>
<organism evidence="2 3">
    <name type="scientific">Punica granatum</name>
    <name type="common">Pomegranate</name>
    <dbReference type="NCBI Taxonomy" id="22663"/>
    <lineage>
        <taxon>Eukaryota</taxon>
        <taxon>Viridiplantae</taxon>
        <taxon>Streptophyta</taxon>
        <taxon>Embryophyta</taxon>
        <taxon>Tracheophyta</taxon>
        <taxon>Spermatophyta</taxon>
        <taxon>Magnoliopsida</taxon>
        <taxon>eudicotyledons</taxon>
        <taxon>Gunneridae</taxon>
        <taxon>Pentapetalae</taxon>
        <taxon>rosids</taxon>
        <taxon>malvids</taxon>
        <taxon>Myrtales</taxon>
        <taxon>Lythraceae</taxon>
        <taxon>Punica</taxon>
    </lineage>
</organism>
<reference evidence="2 3" key="1">
    <citation type="submission" date="2017-11" db="EMBL/GenBank/DDBJ databases">
        <title>De-novo sequencing of pomegranate (Punica granatum L.) genome.</title>
        <authorList>
            <person name="Akparov Z."/>
            <person name="Amiraslanov A."/>
            <person name="Hajiyeva S."/>
            <person name="Abbasov M."/>
            <person name="Kaur K."/>
            <person name="Hamwieh A."/>
            <person name="Solovyev V."/>
            <person name="Salamov A."/>
            <person name="Braich B."/>
            <person name="Kosarev P."/>
            <person name="Mahmoud A."/>
            <person name="Hajiyev E."/>
            <person name="Babayeva S."/>
            <person name="Izzatullayeva V."/>
            <person name="Mammadov A."/>
            <person name="Mammadov A."/>
            <person name="Sharifova S."/>
            <person name="Ojaghi J."/>
            <person name="Eynullazada K."/>
            <person name="Bayramov B."/>
            <person name="Abdulazimova A."/>
            <person name="Shahmuradov I."/>
        </authorList>
    </citation>
    <scope>NUCLEOTIDE SEQUENCE [LARGE SCALE GENOMIC DNA]</scope>
    <source>
        <strain evidence="3">cv. AG2017</strain>
        <tissue evidence="2">Leaf</tissue>
    </source>
</reference>
<evidence type="ECO:0000256" key="1">
    <source>
        <dbReference type="SAM" id="MobiDB-lite"/>
    </source>
</evidence>
<keyword evidence="3" id="KW-1185">Reference proteome</keyword>
<accession>A0A2I0JY23</accession>
<proteinExistence type="predicted"/>
<gene>
    <name evidence="2" type="ORF">CRG98_018377</name>
</gene>
<dbReference type="EMBL" id="PGOL01001064">
    <property type="protein sequence ID" value="PKI61229.1"/>
    <property type="molecule type" value="Genomic_DNA"/>
</dbReference>
<protein>
    <submittedName>
        <fullName evidence="2">Uncharacterized protein</fullName>
    </submittedName>
</protein>
<evidence type="ECO:0000313" key="3">
    <source>
        <dbReference type="Proteomes" id="UP000233551"/>
    </source>
</evidence>
<feature type="compositionally biased region" description="Basic and acidic residues" evidence="1">
    <location>
        <begin position="10"/>
        <end position="25"/>
    </location>
</feature>
<feature type="region of interest" description="Disordered" evidence="1">
    <location>
        <begin position="57"/>
        <end position="85"/>
    </location>
</feature>
<dbReference type="AlphaFoldDB" id="A0A2I0JY23"/>
<evidence type="ECO:0000313" key="2">
    <source>
        <dbReference type="EMBL" id="PKI61229.1"/>
    </source>
</evidence>
<feature type="compositionally biased region" description="Polar residues" evidence="1">
    <location>
        <begin position="61"/>
        <end position="71"/>
    </location>
</feature>
<name>A0A2I0JY23_PUNGR</name>